<dbReference type="Proteomes" id="UP000000366">
    <property type="component" value="Chromosome"/>
</dbReference>
<dbReference type="EMBL" id="CP000555">
    <property type="protein sequence ID" value="ABM93690.1"/>
    <property type="molecule type" value="Genomic_DNA"/>
</dbReference>
<evidence type="ECO:0000313" key="5">
    <source>
        <dbReference type="EMBL" id="ABM93690.1"/>
    </source>
</evidence>
<proteinExistence type="predicted"/>
<dbReference type="HOGENOM" id="CLU_071269_3_1_4"/>
<dbReference type="GO" id="GO:0009103">
    <property type="term" value="P:lipopolysaccharide biosynthetic process"/>
    <property type="evidence" value="ECO:0007669"/>
    <property type="project" value="UniProtKB-KW"/>
</dbReference>
<dbReference type="UniPathway" id="UPA00820"/>
<keyword evidence="3" id="KW-0448">Lipopolysaccharide biosynthesis</keyword>
<dbReference type="eggNOG" id="COG3306">
    <property type="taxonomic scope" value="Bacteria"/>
</dbReference>
<reference evidence="5 6" key="1">
    <citation type="journal article" date="2007" name="J. Bacteriol.">
        <title>Whole-genome analysis of the methyl tert-butyl ether-degrading beta-proteobacterium Methylibium petroleiphilum PM1.</title>
        <authorList>
            <person name="Kane S.R."/>
            <person name="Chakicherla A.Y."/>
            <person name="Chain P.S.G."/>
            <person name="Schmidt R."/>
            <person name="Shin M.W."/>
            <person name="Legler T.C."/>
            <person name="Scow K.M."/>
            <person name="Larimer F.W."/>
            <person name="Lucas S.M."/>
            <person name="Richardson P.M."/>
            <person name="Hristova K.R."/>
        </authorList>
    </citation>
    <scope>NUCLEOTIDE SEQUENCE [LARGE SCALE GENOMIC DNA]</scope>
    <source>
        <strain evidence="6">ATCC BAA-1232 / LMG 22953 / PM1</strain>
    </source>
</reference>
<organism evidence="5 6">
    <name type="scientific">Methylibium petroleiphilum (strain ATCC BAA-1232 / LMG 22953 / PM1)</name>
    <dbReference type="NCBI Taxonomy" id="420662"/>
    <lineage>
        <taxon>Bacteria</taxon>
        <taxon>Pseudomonadati</taxon>
        <taxon>Pseudomonadota</taxon>
        <taxon>Betaproteobacteria</taxon>
        <taxon>Burkholderiales</taxon>
        <taxon>Sphaerotilaceae</taxon>
        <taxon>Methylibium</taxon>
    </lineage>
</organism>
<evidence type="ECO:0000259" key="4">
    <source>
        <dbReference type="Pfam" id="PF01755"/>
    </source>
</evidence>
<evidence type="ECO:0000256" key="2">
    <source>
        <dbReference type="ARBA" id="ARBA00005222"/>
    </source>
</evidence>
<dbReference type="InterPro" id="IPR002654">
    <property type="entry name" value="Glyco_trans_25"/>
</dbReference>
<evidence type="ECO:0000256" key="3">
    <source>
        <dbReference type="ARBA" id="ARBA00022985"/>
    </source>
</evidence>
<protein>
    <submittedName>
        <fullName evidence="5">Glycosyltransferase involved in LPS biosynthesis-like protein</fullName>
    </submittedName>
</protein>
<dbReference type="CAZy" id="GT25">
    <property type="family name" value="Glycosyltransferase Family 25"/>
</dbReference>
<keyword evidence="5" id="KW-0808">Transferase</keyword>
<comment type="pathway">
    <text evidence="1">Bacterial outer membrane biogenesis; lipooligosaccharide biosynthesis.</text>
</comment>
<evidence type="ECO:0000313" key="6">
    <source>
        <dbReference type="Proteomes" id="UP000000366"/>
    </source>
</evidence>
<dbReference type="Pfam" id="PF01755">
    <property type="entry name" value="Glyco_transf_25"/>
    <property type="match status" value="1"/>
</dbReference>
<accession>A2SDQ1</accession>
<dbReference type="UniPathway" id="UPA00501"/>
<gene>
    <name evidence="5" type="ordered locus">Mpe_A0728</name>
</gene>
<sequence length="253" mass="28504">MASAHQRREQFAAGAAHGTARWEFFDALRLPAQGLHYDEPLTVRRFGRALKPGEVGCYASHYEVWRQFLMSAADQLLVFEDDVMVDWPLIEQLCAHRLADHGIDVLRLYTSHPINVRIAKYKLLSDHSHLMQVRGYLYGTQAYVLSRRGAEALLSACRVMTMPVDWAMSRYWVCGMPAFTLFPFPVLERHGPSTIEHAQQIGASSLASHRVDRFLWRLRDRAARAWFDLTSSPASPMGSTADVGGPYLGPSGT</sequence>
<dbReference type="STRING" id="420662.Mpe_A0728"/>
<dbReference type="AlphaFoldDB" id="A2SDQ1"/>
<dbReference type="CDD" id="cd06532">
    <property type="entry name" value="Glyco_transf_25"/>
    <property type="match status" value="1"/>
</dbReference>
<comment type="pathway">
    <text evidence="2">Glycan metabolism; lacto-N-neotetraose biosynthesis.</text>
</comment>
<dbReference type="KEGG" id="mpt:Mpe_A0728"/>
<evidence type="ECO:0000256" key="1">
    <source>
        <dbReference type="ARBA" id="ARBA00005068"/>
    </source>
</evidence>
<feature type="domain" description="Glycosyl transferase family 25" evidence="4">
    <location>
        <begin position="2"/>
        <end position="168"/>
    </location>
</feature>
<dbReference type="GO" id="GO:0016740">
    <property type="term" value="F:transferase activity"/>
    <property type="evidence" value="ECO:0007669"/>
    <property type="project" value="UniProtKB-KW"/>
</dbReference>
<name>A2SDQ1_METPP</name>
<keyword evidence="6" id="KW-1185">Reference proteome</keyword>